<dbReference type="Pfam" id="PF13855">
    <property type="entry name" value="LRR_8"/>
    <property type="match status" value="1"/>
</dbReference>
<feature type="compositionally biased region" description="Polar residues" evidence="5">
    <location>
        <begin position="458"/>
        <end position="480"/>
    </location>
</feature>
<evidence type="ECO:0000256" key="1">
    <source>
        <dbReference type="ARBA" id="ARBA00004496"/>
    </source>
</evidence>
<dbReference type="OrthoDB" id="430293at2759"/>
<evidence type="ECO:0000313" key="7">
    <source>
        <dbReference type="Proteomes" id="UP001165740"/>
    </source>
</evidence>
<dbReference type="InterPro" id="IPR036871">
    <property type="entry name" value="PX_dom_sf"/>
</dbReference>
<gene>
    <name evidence="8" type="primary">LOC106051150</name>
</gene>
<dbReference type="Pfam" id="PF23142">
    <property type="entry name" value="PH_PLEKHM2"/>
    <property type="match status" value="1"/>
</dbReference>
<dbReference type="Gene3D" id="3.80.10.10">
    <property type="entry name" value="Ribonuclease Inhibitor"/>
    <property type="match status" value="2"/>
</dbReference>
<dbReference type="PANTHER" id="PTHR15454">
    <property type="entry name" value="NISCHARIN RELATED"/>
    <property type="match status" value="1"/>
</dbReference>
<dbReference type="OMA" id="CHRESWK"/>
<feature type="region of interest" description="Disordered" evidence="5">
    <location>
        <begin position="593"/>
        <end position="616"/>
    </location>
</feature>
<dbReference type="SMART" id="SM00369">
    <property type="entry name" value="LRR_TYP"/>
    <property type="match status" value="4"/>
</dbReference>
<keyword evidence="3" id="KW-0433">Leucine-rich repeat</keyword>
<feature type="compositionally biased region" description="Polar residues" evidence="5">
    <location>
        <begin position="537"/>
        <end position="562"/>
    </location>
</feature>
<dbReference type="Proteomes" id="UP001165740">
    <property type="component" value="Chromosome 4"/>
</dbReference>
<dbReference type="InterPro" id="IPR057714">
    <property type="entry name" value="PH_NISCH_C"/>
</dbReference>
<dbReference type="InterPro" id="IPR001683">
    <property type="entry name" value="PX_dom"/>
</dbReference>
<dbReference type="Pfam" id="PF00787">
    <property type="entry name" value="PX"/>
    <property type="match status" value="1"/>
</dbReference>
<keyword evidence="4" id="KW-0677">Repeat</keyword>
<evidence type="ECO:0000256" key="4">
    <source>
        <dbReference type="ARBA" id="ARBA00022737"/>
    </source>
</evidence>
<evidence type="ECO:0000256" key="5">
    <source>
        <dbReference type="SAM" id="MobiDB-lite"/>
    </source>
</evidence>
<name>A0A9W3A9D3_BIOGL</name>
<dbReference type="Pfam" id="PF25625">
    <property type="entry name" value="PH_NISCH_C"/>
    <property type="match status" value="1"/>
</dbReference>
<dbReference type="GO" id="GO:0035091">
    <property type="term" value="F:phosphatidylinositol binding"/>
    <property type="evidence" value="ECO:0007669"/>
    <property type="project" value="InterPro"/>
</dbReference>
<feature type="region of interest" description="Disordered" evidence="5">
    <location>
        <begin position="1139"/>
        <end position="1161"/>
    </location>
</feature>
<dbReference type="PROSITE" id="PS51450">
    <property type="entry name" value="LRR"/>
    <property type="match status" value="3"/>
</dbReference>
<dbReference type="RefSeq" id="XP_055883952.1">
    <property type="nucleotide sequence ID" value="XM_056027977.1"/>
</dbReference>
<keyword evidence="7" id="KW-1185">Reference proteome</keyword>
<comment type="subcellular location">
    <subcellularLocation>
        <location evidence="1">Cytoplasm</location>
    </subcellularLocation>
</comment>
<dbReference type="InterPro" id="IPR003591">
    <property type="entry name" value="Leu-rich_rpt_typical-subtyp"/>
</dbReference>
<dbReference type="SMART" id="SM00312">
    <property type="entry name" value="PX"/>
    <property type="match status" value="1"/>
</dbReference>
<dbReference type="InterPro" id="IPR001611">
    <property type="entry name" value="Leu-rich_rpt"/>
</dbReference>
<reference evidence="8" key="1">
    <citation type="submission" date="2025-08" db="UniProtKB">
        <authorList>
            <consortium name="RefSeq"/>
        </authorList>
    </citation>
    <scope>IDENTIFICATION</scope>
</reference>
<evidence type="ECO:0000259" key="6">
    <source>
        <dbReference type="PROSITE" id="PS50195"/>
    </source>
</evidence>
<evidence type="ECO:0000256" key="2">
    <source>
        <dbReference type="ARBA" id="ARBA00022490"/>
    </source>
</evidence>
<evidence type="ECO:0000256" key="3">
    <source>
        <dbReference type="ARBA" id="ARBA00022614"/>
    </source>
</evidence>
<dbReference type="InterPro" id="IPR057288">
    <property type="entry name" value="PH_PLEKHM2"/>
</dbReference>
<dbReference type="GeneID" id="106051150"/>
<dbReference type="GO" id="GO:0005737">
    <property type="term" value="C:cytoplasm"/>
    <property type="evidence" value="ECO:0007669"/>
    <property type="project" value="UniProtKB-SubCell"/>
</dbReference>
<protein>
    <submittedName>
        <fullName evidence="8">Uncharacterized protein LOC106051150</fullName>
    </submittedName>
</protein>
<dbReference type="PROSITE" id="PS50195">
    <property type="entry name" value="PX"/>
    <property type="match status" value="1"/>
</dbReference>
<dbReference type="SMART" id="SM00365">
    <property type="entry name" value="LRR_SD22"/>
    <property type="match status" value="3"/>
</dbReference>
<feature type="region of interest" description="Disordered" evidence="5">
    <location>
        <begin position="452"/>
        <end position="563"/>
    </location>
</feature>
<keyword evidence="2" id="KW-0963">Cytoplasm</keyword>
<organism evidence="7 8">
    <name type="scientific">Biomphalaria glabrata</name>
    <name type="common">Bloodfluke planorb</name>
    <name type="synonym">Freshwater snail</name>
    <dbReference type="NCBI Taxonomy" id="6526"/>
    <lineage>
        <taxon>Eukaryota</taxon>
        <taxon>Metazoa</taxon>
        <taxon>Spiralia</taxon>
        <taxon>Lophotrochozoa</taxon>
        <taxon>Mollusca</taxon>
        <taxon>Gastropoda</taxon>
        <taxon>Heterobranchia</taxon>
        <taxon>Euthyneura</taxon>
        <taxon>Panpulmonata</taxon>
        <taxon>Hygrophila</taxon>
        <taxon>Lymnaeoidea</taxon>
        <taxon>Planorbidae</taxon>
        <taxon>Biomphalaria</taxon>
    </lineage>
</organism>
<feature type="compositionally biased region" description="Low complexity" evidence="5">
    <location>
        <begin position="514"/>
        <end position="527"/>
    </location>
</feature>
<accession>A0A9W3A9D3</accession>
<feature type="domain" description="PX" evidence="6">
    <location>
        <begin position="5"/>
        <end position="115"/>
    </location>
</feature>
<dbReference type="SUPFAM" id="SSF64268">
    <property type="entry name" value="PX domain"/>
    <property type="match status" value="1"/>
</dbReference>
<dbReference type="InterPro" id="IPR032675">
    <property type="entry name" value="LRR_dom_sf"/>
</dbReference>
<proteinExistence type="predicted"/>
<evidence type="ECO:0000313" key="8">
    <source>
        <dbReference type="RefSeq" id="XP_055883952.1"/>
    </source>
</evidence>
<dbReference type="FunFam" id="3.30.1520.10:FF:000020">
    <property type="entry name" value="nischarin isoform X1"/>
    <property type="match status" value="1"/>
</dbReference>
<dbReference type="PANTHER" id="PTHR15454:SF35">
    <property type="entry name" value="NISCHARIN"/>
    <property type="match status" value="1"/>
</dbReference>
<dbReference type="Gene3D" id="3.30.1520.10">
    <property type="entry name" value="Phox-like domain"/>
    <property type="match status" value="1"/>
</dbReference>
<sequence length="1664" mass="186753">MANFGKDLQDRCVHIRSAEQNEHFTVYIISVTVGSYAWTVKHRYSEFHDLHERLSASYKLDKTLLPPKKLFGNQTEAFIKKRQKELEIYLQTIILCLAQHIPSSLAYFLDFDKYEIHGITQAMAEDLYNRGESLLQTKDQYEVTSLQLYSLTERLKLPEPTCDSGDLKKDLGHILDFITRSKHLKVVSGKKPVGTSNIIMNKLPFDLTLFKSLQTLEITGCNFRLITGLETVKQTLTRFDVHESSSSLKEILLQDAPHWKAEDGSLIVGYWDLVVEADLSRNSFSDIPDCIQLMPNIEKLNLGDNLIESIQNLQWLSQLTHLDLSHNNIKHVDSLHTKMGNVKVVRVAHNRLESLHGFAKLFSLETLDVSFNKIASIDELRYVSQLPCVEDLLLVGNAVTNALDYRTKTLEMFGDRVREIVLDNQPPDQKELDTVAVLQALRKAKDVKITKRPKKNPSVVSLSEYGQCSPTNSLNSTNEGKVSRTESPLPGVISRSVPSASDWSRKEQHGVVRSSSPCSQESISSQSDVHEAEVSHDGQSQQPPSQTNAESYFNTNNNSDSDGLTEVYAHELVPEAHPFDLSSENPASYTYSPHLSTPKKTSNVGEVRSPLTTGTSPQPALVLASAKALNLETVCSPAVTKSGSEPLEPKAIISSSDLSHSLPAVTGPSEKRKLKLTYNVSDLPTTSSENFVAWLSTQLFGDMSPTFHPGKERMRSEQESVLDILWCYVEQLSKPNHLHPCCVVVTKSKIFIEELVAMQSCYPAVPVLRPLSIMPIGNIQQVVIGPCHAYLRLEEAFVGKCGTFTLFAVESLGLRRFLSKLQEACLHLHTTCCPEYVNLSHQSDLLDEVITLEEKCFGMPSDRLSIVLLIRVKDTPGFCLLVLSENCVYCLNPALVHWPPASFETDPEESMKFEVCHQFSIVDAIFDIKIHPIPDCEVEDFRTPGSGLNVDFKPYELSLEVSFPSDRSKNISTNNCNASSPSSVLDLGQRKNTSICYMFPSSAHRDVFLDRLTCLRAEQANRMSPTVREEPEGGNELQSLTDNNLVGKVISTLAPKRLTSNHKDLGVNMTKLEVSGSTNPLKLIIKSSETESEIGSLCSNKSNLRAESASNSDETYQDDTASLDRELYYSASPKDDLSVSPMSNFSRASISPPAGQLQGQKKPIALTSSQKLTSIKADSLPSSFDWKEYYFQPAHSQTSENFSENAAYPSSSRTASMRSNLLIKIPGVLEDLESSAEYNPTSLEETEHELYLRQCVRSYDLINPLPRKLKPLCLMNGRELLQFFRNVIAQNSADYTDRLSEELHHVLWSVVIPYTNPRQEIVTLIMLSTHNIYLVSDTSPQPTPKSRPSWMTHSRNRSDSAISWTSQNSGYVSSGKKPVTSYFVFRYGDLQQVNIGLFDQCVRLTGNNEKSVFTIATRDSTVTEVFIRKLKYILSFRVSSPMVDKSKTEIEQDFYGSAHQRVKSTLDGMVYTHPSKVNFVYPGEDSVHDILYLVKAKVTKGVSPKNAPSSLWFYMQCYQILADERGSERNVPRTFIVTQTHICLAEEDSVTYPLPDFVRGLPENPCHEMKECRSIDCLKRVTLSHSNYHFLSLTFSEEVEDIVVDVSVEHFSPASKGRLDINPEFTLKFYVQSLKERDKCIRVLEKLWKQLVSQVGLILDVNKV</sequence>
<feature type="compositionally biased region" description="Polar residues" evidence="5">
    <location>
        <begin position="1140"/>
        <end position="1149"/>
    </location>
</feature>
<dbReference type="SUPFAM" id="SSF52075">
    <property type="entry name" value="Outer arm dynein light chain 1"/>
    <property type="match status" value="1"/>
</dbReference>